<evidence type="ECO:0000313" key="4">
    <source>
        <dbReference type="Proteomes" id="UP000703269"/>
    </source>
</evidence>
<name>A0A9P3GD21_9APHY</name>
<evidence type="ECO:0000313" key="3">
    <source>
        <dbReference type="EMBL" id="GJE93487.1"/>
    </source>
</evidence>
<protein>
    <submittedName>
        <fullName evidence="3">DUF2235 domain-containing protein</fullName>
    </submittedName>
</protein>
<evidence type="ECO:0000259" key="2">
    <source>
        <dbReference type="Pfam" id="PF09994"/>
    </source>
</evidence>
<dbReference type="AlphaFoldDB" id="A0A9P3GD21"/>
<feature type="domain" description="T6SS Phospholipase effector Tle1-like catalytic" evidence="2">
    <location>
        <begin position="60"/>
        <end position="340"/>
    </location>
</feature>
<dbReference type="Proteomes" id="UP000703269">
    <property type="component" value="Unassembled WGS sequence"/>
</dbReference>
<reference evidence="3 4" key="1">
    <citation type="submission" date="2021-08" db="EMBL/GenBank/DDBJ databases">
        <title>Draft Genome Sequence of Phanerochaete sordida strain YK-624.</title>
        <authorList>
            <person name="Mori T."/>
            <person name="Dohra H."/>
            <person name="Suzuki T."/>
            <person name="Kawagishi H."/>
            <person name="Hirai H."/>
        </authorList>
    </citation>
    <scope>NUCLEOTIDE SEQUENCE [LARGE SCALE GENOMIC DNA]</scope>
    <source>
        <strain evidence="3 4">YK-624</strain>
    </source>
</reference>
<keyword evidence="4" id="KW-1185">Reference proteome</keyword>
<gene>
    <name evidence="3" type="ORF">PsYK624_096460</name>
</gene>
<proteinExistence type="predicted"/>
<dbReference type="InterPro" id="IPR018712">
    <property type="entry name" value="Tle1-like_cat"/>
</dbReference>
<sequence>MKPSSSGDSVHSDDTLLDPSSPISPPGLGDTKTITSLLSDAAKPHDGKQKIWIPRQHANRTLVLCFDGTGDHFDSDNSNVVQLAAMLRKDDTTQQLVYYQPGVGTYTGTSLPIISDLSMTLDEMFATSLSTHILQGYTFLMQNYTDGDKICLFGFSRGAYTARALAGMLQKVGLLPRSNGAQTRFAYDMYAHTATNTRATDFDEQVELVETFKRTFCREVEIEFLGVWDTVASVGLIPRTLPFVYMNNGVRYLRHALSLDERRVRFLPSLASAHHAGPSNAVDESEAQRHFNRSMNTGDAACDVREVWFAGVHCDVGGGSVHNSTPHALARIPLRWMVREAFRCKTGILFDAAMLQQIGLSLRTLPDGTLELADIPGRLPAEHADDVDELDLEEDKGADSWWTAPVHWVYALVCGTLKLVVAPVTSVLHALGIPHRLARRGWISNSARGRYVPPSRAHPVHAREKHGIEDHRHPHAVDAAKCADRDPLYEAREELKDALSPMFDQLGAASGWKRLMWLLMEYTPTRIHVWRSHGTPTQDALAGAREWWHSGGRRSVWEWIQNRGRGRPLSTHEVAVGLHVHRSVKTRLEARGVRLGHPRSRAGEDTHVRVPSKGEVYVPQVRPEMPREEGGVLRRLEHHEWDVEVPVFWRWVD</sequence>
<dbReference type="EMBL" id="BPQB01000032">
    <property type="protein sequence ID" value="GJE93487.1"/>
    <property type="molecule type" value="Genomic_DNA"/>
</dbReference>
<dbReference type="PANTHER" id="PTHR33840:SF2">
    <property type="entry name" value="TLE1 PHOSPHOLIPASE DOMAIN-CONTAINING PROTEIN"/>
    <property type="match status" value="1"/>
</dbReference>
<dbReference type="SUPFAM" id="SSF53474">
    <property type="entry name" value="alpha/beta-Hydrolases"/>
    <property type="match status" value="1"/>
</dbReference>
<comment type="caution">
    <text evidence="3">The sequence shown here is derived from an EMBL/GenBank/DDBJ whole genome shotgun (WGS) entry which is preliminary data.</text>
</comment>
<evidence type="ECO:0000256" key="1">
    <source>
        <dbReference type="SAM" id="MobiDB-lite"/>
    </source>
</evidence>
<dbReference type="OrthoDB" id="3162439at2759"/>
<accession>A0A9P3GD21</accession>
<dbReference type="Pfam" id="PF09994">
    <property type="entry name" value="T6SS_Tle1-like_cat"/>
    <property type="match status" value="1"/>
</dbReference>
<feature type="region of interest" description="Disordered" evidence="1">
    <location>
        <begin position="1"/>
        <end position="33"/>
    </location>
</feature>
<dbReference type="PANTHER" id="PTHR33840">
    <property type="match status" value="1"/>
</dbReference>
<organism evidence="3 4">
    <name type="scientific">Phanerochaete sordida</name>
    <dbReference type="NCBI Taxonomy" id="48140"/>
    <lineage>
        <taxon>Eukaryota</taxon>
        <taxon>Fungi</taxon>
        <taxon>Dikarya</taxon>
        <taxon>Basidiomycota</taxon>
        <taxon>Agaricomycotina</taxon>
        <taxon>Agaricomycetes</taxon>
        <taxon>Polyporales</taxon>
        <taxon>Phanerochaetaceae</taxon>
        <taxon>Phanerochaete</taxon>
    </lineage>
</organism>
<dbReference type="InterPro" id="IPR029058">
    <property type="entry name" value="AB_hydrolase_fold"/>
</dbReference>